<reference evidence="1 2" key="1">
    <citation type="submission" date="2020-03" db="EMBL/GenBank/DDBJ databases">
        <title>WGS of actinomycetes isolated from Thailand.</title>
        <authorList>
            <person name="Thawai C."/>
        </authorList>
    </citation>
    <scope>NUCLEOTIDE SEQUENCE [LARGE SCALE GENOMIC DNA]</scope>
    <source>
        <strain evidence="1 2">FMUSA5-5</strain>
    </source>
</reference>
<comment type="caution">
    <text evidence="1">The sequence shown here is derived from an EMBL/GenBank/DDBJ whole genome shotgun (WGS) entry which is preliminary data.</text>
</comment>
<sequence length="162" mass="17582">MRPQPSTEGLRQLIDAISACHSRRLFEQIVTVAAEICGTGYAGLVEAGAPPQFAQLIQMTMPPGDPLRVRQWLGSGNVLLALAGQSEPVHVDMGRFRLLSVPVPLNTRSRAAIWVAGSDLDEHAEEYLIRFATAAGRVLEAHRDLEEAGRMLRAVQAFSLVG</sequence>
<dbReference type="Proteomes" id="UP000696294">
    <property type="component" value="Unassembled WGS sequence"/>
</dbReference>
<proteinExistence type="predicted"/>
<evidence type="ECO:0000313" key="2">
    <source>
        <dbReference type="Proteomes" id="UP000696294"/>
    </source>
</evidence>
<dbReference type="EMBL" id="JAATEP010000047">
    <property type="protein sequence ID" value="NJP96294.1"/>
    <property type="molecule type" value="Genomic_DNA"/>
</dbReference>
<protein>
    <recommendedName>
        <fullName evidence="3">GAF domain-containing protein</fullName>
    </recommendedName>
</protein>
<evidence type="ECO:0000313" key="1">
    <source>
        <dbReference type="EMBL" id="NJP96294.1"/>
    </source>
</evidence>
<evidence type="ECO:0008006" key="3">
    <source>
        <dbReference type="Google" id="ProtNLM"/>
    </source>
</evidence>
<organism evidence="1 2">
    <name type="scientific">Nonomuraea composti</name>
    <dbReference type="NCBI Taxonomy" id="2720023"/>
    <lineage>
        <taxon>Bacteria</taxon>
        <taxon>Bacillati</taxon>
        <taxon>Actinomycetota</taxon>
        <taxon>Actinomycetes</taxon>
        <taxon>Streptosporangiales</taxon>
        <taxon>Streptosporangiaceae</taxon>
        <taxon>Nonomuraea</taxon>
    </lineage>
</organism>
<dbReference type="RefSeq" id="WP_168017896.1">
    <property type="nucleotide sequence ID" value="NZ_JAATEP010000047.1"/>
</dbReference>
<keyword evidence="2" id="KW-1185">Reference proteome</keyword>
<name>A0ABX1BEV7_9ACTN</name>
<accession>A0ABX1BEV7</accession>
<gene>
    <name evidence="1" type="ORF">HCN51_43855</name>
</gene>